<dbReference type="InterPro" id="IPR001767">
    <property type="entry name" value="Hedgehog_Hint"/>
</dbReference>
<protein>
    <recommendedName>
        <fullName evidence="2">Hedgehog protein Hint domain-containing protein</fullName>
    </recommendedName>
</protein>
<dbReference type="PANTHER" id="PTHR11889">
    <property type="entry name" value="HEDGEHOG"/>
    <property type="match status" value="1"/>
</dbReference>
<dbReference type="PANTHER" id="PTHR11889:SF31">
    <property type="entry name" value="PROTEIN HEDGEHOG"/>
    <property type="match status" value="1"/>
</dbReference>
<dbReference type="InterPro" id="IPR036844">
    <property type="entry name" value="Hint_dom_sf"/>
</dbReference>
<dbReference type="Pfam" id="PF01079">
    <property type="entry name" value="Hint"/>
    <property type="match status" value="1"/>
</dbReference>
<dbReference type="SUPFAM" id="SSF51294">
    <property type="entry name" value="Hedgehog/intein (Hint) domain"/>
    <property type="match status" value="1"/>
</dbReference>
<gene>
    <name evidence="3" type="ORF">CBRE1094_LOCUS40352</name>
</gene>
<organism evidence="3">
    <name type="scientific">Haptolina brevifila</name>
    <dbReference type="NCBI Taxonomy" id="156173"/>
    <lineage>
        <taxon>Eukaryota</taxon>
        <taxon>Haptista</taxon>
        <taxon>Haptophyta</taxon>
        <taxon>Prymnesiophyceae</taxon>
        <taxon>Prymnesiales</taxon>
        <taxon>Prymnesiaceae</taxon>
        <taxon>Haptolina</taxon>
    </lineage>
</organism>
<feature type="region of interest" description="Disordered" evidence="1">
    <location>
        <begin position="1"/>
        <end position="22"/>
    </location>
</feature>
<feature type="compositionally biased region" description="Low complexity" evidence="1">
    <location>
        <begin position="11"/>
        <end position="20"/>
    </location>
</feature>
<evidence type="ECO:0000259" key="2">
    <source>
        <dbReference type="Pfam" id="PF01079"/>
    </source>
</evidence>
<dbReference type="InterPro" id="IPR050387">
    <property type="entry name" value="Hedgehog_Signaling"/>
</dbReference>
<sequence length="227" mass="23045">MPDGDYSGTISTAPSTPPTADGNPCFPSSSTVTLANGTVARLSSLREGDAILAATIGGTLMHDSLTLLSIAQPNAGHIPFLTIGTDCGATLTLTPTHHLPVGISCCSSLVKAQDVTVGQTVWSTRPRGGSKWPIASEDPEIASEGHEKAIEHLAPCTVTSVGETTSSGLHSPVLANGGMPVVDGVATSFDTLATVTLATHGLSFAIRACKATGTCAIFQRLASAHLT</sequence>
<feature type="domain" description="Hedgehog protein Hint" evidence="2">
    <location>
        <begin position="20"/>
        <end position="209"/>
    </location>
</feature>
<dbReference type="Gene3D" id="2.170.16.10">
    <property type="entry name" value="Hedgehog/Intein (Hint) domain"/>
    <property type="match status" value="1"/>
</dbReference>
<name>A0A7S2J6N5_9EUKA</name>
<reference evidence="3" key="1">
    <citation type="submission" date="2021-01" db="EMBL/GenBank/DDBJ databases">
        <authorList>
            <person name="Corre E."/>
            <person name="Pelletier E."/>
            <person name="Niang G."/>
            <person name="Scheremetjew M."/>
            <person name="Finn R."/>
            <person name="Kale V."/>
            <person name="Holt S."/>
            <person name="Cochrane G."/>
            <person name="Meng A."/>
            <person name="Brown T."/>
            <person name="Cohen L."/>
        </authorList>
    </citation>
    <scope>NUCLEOTIDE SEQUENCE</scope>
    <source>
        <strain evidence="3">UTEX LB 985</strain>
    </source>
</reference>
<accession>A0A7S2J6N5</accession>
<dbReference type="EMBL" id="HBGU01074110">
    <property type="protein sequence ID" value="CAD9537744.1"/>
    <property type="molecule type" value="Transcribed_RNA"/>
</dbReference>
<dbReference type="AlphaFoldDB" id="A0A7S2J6N5"/>
<proteinExistence type="predicted"/>
<evidence type="ECO:0000256" key="1">
    <source>
        <dbReference type="SAM" id="MobiDB-lite"/>
    </source>
</evidence>
<dbReference type="GO" id="GO:0016540">
    <property type="term" value="P:protein autoprocessing"/>
    <property type="evidence" value="ECO:0007669"/>
    <property type="project" value="InterPro"/>
</dbReference>
<evidence type="ECO:0000313" key="3">
    <source>
        <dbReference type="EMBL" id="CAD9537744.1"/>
    </source>
</evidence>